<dbReference type="CDD" id="cd00118">
    <property type="entry name" value="LysM"/>
    <property type="match status" value="1"/>
</dbReference>
<sequence>MSALAAWDVVPLHAPARDRSRLRLVPPAGPEPRLATRPAPLRLTHAGRLVLGLVLAVVALLVIAGAVGASRTVGVESRVVTVQAGQTLSELAVALLPELSIAEGVAQLQLANGLNTPAIHAGQRLVVPSLP</sequence>
<dbReference type="AlphaFoldDB" id="A0A934X5I5"/>
<keyword evidence="1" id="KW-0472">Membrane</keyword>
<comment type="caution">
    <text evidence="3">The sequence shown here is derived from an EMBL/GenBank/DDBJ whole genome shotgun (WGS) entry which is preliminary data.</text>
</comment>
<evidence type="ECO:0000313" key="4">
    <source>
        <dbReference type="Proteomes" id="UP000718281"/>
    </source>
</evidence>
<organism evidence="3 4">
    <name type="scientific">Candidatus Phosphoribacter hodrii</name>
    <dbReference type="NCBI Taxonomy" id="2953743"/>
    <lineage>
        <taxon>Bacteria</taxon>
        <taxon>Bacillati</taxon>
        <taxon>Actinomycetota</taxon>
        <taxon>Actinomycetes</taxon>
        <taxon>Micrococcales</taxon>
        <taxon>Dermatophilaceae</taxon>
        <taxon>Candidatus Phosphoribacter</taxon>
    </lineage>
</organism>
<keyword evidence="1" id="KW-0812">Transmembrane</keyword>
<dbReference type="EMBL" id="JADIXZ010000004">
    <property type="protein sequence ID" value="MBK6300653.1"/>
    <property type="molecule type" value="Genomic_DNA"/>
</dbReference>
<dbReference type="Pfam" id="PF01476">
    <property type="entry name" value="LysM"/>
    <property type="match status" value="1"/>
</dbReference>
<dbReference type="PROSITE" id="PS51782">
    <property type="entry name" value="LYSM"/>
    <property type="match status" value="1"/>
</dbReference>
<proteinExistence type="predicted"/>
<dbReference type="Proteomes" id="UP000718281">
    <property type="component" value="Unassembled WGS sequence"/>
</dbReference>
<feature type="domain" description="LysM" evidence="2">
    <location>
        <begin position="78"/>
        <end position="127"/>
    </location>
</feature>
<name>A0A934X5I5_9MICO</name>
<dbReference type="SMART" id="SM00257">
    <property type="entry name" value="LysM"/>
    <property type="match status" value="1"/>
</dbReference>
<gene>
    <name evidence="3" type="ORF">IPF40_06230</name>
</gene>
<evidence type="ECO:0000313" key="3">
    <source>
        <dbReference type="EMBL" id="MBK6300653.1"/>
    </source>
</evidence>
<evidence type="ECO:0000256" key="1">
    <source>
        <dbReference type="SAM" id="Phobius"/>
    </source>
</evidence>
<feature type="transmembrane region" description="Helical" evidence="1">
    <location>
        <begin position="49"/>
        <end position="69"/>
    </location>
</feature>
<dbReference type="InterPro" id="IPR018392">
    <property type="entry name" value="LysM"/>
</dbReference>
<dbReference type="InterPro" id="IPR036779">
    <property type="entry name" value="LysM_dom_sf"/>
</dbReference>
<keyword evidence="1" id="KW-1133">Transmembrane helix</keyword>
<reference evidence="3 4" key="1">
    <citation type="submission" date="2020-10" db="EMBL/GenBank/DDBJ databases">
        <title>Connecting structure to function with the recovery of over 1000 high-quality activated sludge metagenome-assembled genomes encoding full-length rRNA genes using long-read sequencing.</title>
        <authorList>
            <person name="Singleton C.M."/>
            <person name="Petriglieri F."/>
            <person name="Kristensen J.M."/>
            <person name="Kirkegaard R.H."/>
            <person name="Michaelsen T.Y."/>
            <person name="Andersen M.H."/>
            <person name="Karst S.M."/>
            <person name="Dueholm M.S."/>
            <person name="Nielsen P.H."/>
            <person name="Albertsen M."/>
        </authorList>
    </citation>
    <scope>NUCLEOTIDE SEQUENCE [LARGE SCALE GENOMIC DNA]</scope>
    <source>
        <strain evidence="3">AalE_18-Q3-R2-46_BAT3C.188</strain>
    </source>
</reference>
<protein>
    <submittedName>
        <fullName evidence="3">LysM peptidoglycan-binding domain-containing protein</fullName>
    </submittedName>
</protein>
<dbReference type="Gene3D" id="3.10.350.10">
    <property type="entry name" value="LysM domain"/>
    <property type="match status" value="1"/>
</dbReference>
<accession>A0A934X5I5</accession>
<evidence type="ECO:0000259" key="2">
    <source>
        <dbReference type="PROSITE" id="PS51782"/>
    </source>
</evidence>